<protein>
    <submittedName>
        <fullName evidence="2">Uncharacterized protein</fullName>
    </submittedName>
</protein>
<evidence type="ECO:0000313" key="3">
    <source>
        <dbReference type="Proteomes" id="UP001153076"/>
    </source>
</evidence>
<dbReference type="InterPro" id="IPR036691">
    <property type="entry name" value="Endo/exonu/phosph_ase_sf"/>
</dbReference>
<organism evidence="2 3">
    <name type="scientific">Carnegiea gigantea</name>
    <dbReference type="NCBI Taxonomy" id="171969"/>
    <lineage>
        <taxon>Eukaryota</taxon>
        <taxon>Viridiplantae</taxon>
        <taxon>Streptophyta</taxon>
        <taxon>Embryophyta</taxon>
        <taxon>Tracheophyta</taxon>
        <taxon>Spermatophyta</taxon>
        <taxon>Magnoliopsida</taxon>
        <taxon>eudicotyledons</taxon>
        <taxon>Gunneridae</taxon>
        <taxon>Pentapetalae</taxon>
        <taxon>Caryophyllales</taxon>
        <taxon>Cactineae</taxon>
        <taxon>Cactaceae</taxon>
        <taxon>Cactoideae</taxon>
        <taxon>Echinocereeae</taxon>
        <taxon>Carnegiea</taxon>
    </lineage>
</organism>
<dbReference type="AlphaFoldDB" id="A0A9Q1JLQ7"/>
<gene>
    <name evidence="2" type="ORF">Cgig2_004478</name>
</gene>
<dbReference type="OrthoDB" id="1432753at2759"/>
<feature type="region of interest" description="Disordered" evidence="1">
    <location>
        <begin position="1"/>
        <end position="21"/>
    </location>
</feature>
<reference evidence="2" key="1">
    <citation type="submission" date="2022-04" db="EMBL/GenBank/DDBJ databases">
        <title>Carnegiea gigantea Genome sequencing and assembly v2.</title>
        <authorList>
            <person name="Copetti D."/>
            <person name="Sanderson M.J."/>
            <person name="Burquez A."/>
            <person name="Wojciechowski M.F."/>
        </authorList>
    </citation>
    <scope>NUCLEOTIDE SEQUENCE</scope>
    <source>
        <strain evidence="2">SGP5-SGP5p</strain>
        <tissue evidence="2">Aerial part</tissue>
    </source>
</reference>
<evidence type="ECO:0000313" key="2">
    <source>
        <dbReference type="EMBL" id="KAJ8423110.1"/>
    </source>
</evidence>
<accession>A0A9Q1JLQ7</accession>
<sequence>MYFKSKDAAETQSHKASANQRGRRGAYLLMDNICNWNIRGLNGPSKQKDIIAFCRKNKIHLLGLLETKNLGPKPFKYFDMWSTDPDFLKVITATWKQRTQGSRMHQITLKLQKLQQPLKKLNRQHFSEIQIKFTIAKENLSTLRLQLQSNPFQHSLYEEEQRLMTDYQLWHDRLEKLVLDFLKNVNKKIPFSLSILRA</sequence>
<dbReference type="Proteomes" id="UP001153076">
    <property type="component" value="Unassembled WGS sequence"/>
</dbReference>
<name>A0A9Q1JLQ7_9CARY</name>
<evidence type="ECO:0000256" key="1">
    <source>
        <dbReference type="SAM" id="MobiDB-lite"/>
    </source>
</evidence>
<comment type="caution">
    <text evidence="2">The sequence shown here is derived from an EMBL/GenBank/DDBJ whole genome shotgun (WGS) entry which is preliminary data.</text>
</comment>
<feature type="compositionally biased region" description="Basic and acidic residues" evidence="1">
    <location>
        <begin position="1"/>
        <end position="13"/>
    </location>
</feature>
<dbReference type="Gene3D" id="3.60.10.10">
    <property type="entry name" value="Endonuclease/exonuclease/phosphatase"/>
    <property type="match status" value="1"/>
</dbReference>
<keyword evidence="3" id="KW-1185">Reference proteome</keyword>
<proteinExistence type="predicted"/>
<dbReference type="EMBL" id="JAKOGI010002052">
    <property type="protein sequence ID" value="KAJ8423110.1"/>
    <property type="molecule type" value="Genomic_DNA"/>
</dbReference>